<sequence>MARDSVLARVATGAAVGGAIGGAVGEIILHVSIYSCSALYELWYKFDNRLHAGAVYGTYDAIRIEGIIIQRYSICQESGYSPDKPRH</sequence>
<protein>
    <submittedName>
        <fullName evidence="1">Uncharacterized protein</fullName>
    </submittedName>
</protein>
<dbReference type="AlphaFoldDB" id="A0A1J7HVT8"/>
<accession>A0A1J7HVT8</accession>
<reference evidence="1 2" key="1">
    <citation type="journal article" date="2017" name="Plant Biotechnol. J.">
        <title>A comprehensive draft genome sequence for lupin (Lupinus angustifolius), an emerging health food: insights into plant-microbe interactions and legume evolution.</title>
        <authorList>
            <person name="Hane J.K."/>
            <person name="Ming Y."/>
            <person name="Kamphuis L.G."/>
            <person name="Nelson M.N."/>
            <person name="Garg G."/>
            <person name="Atkins C.A."/>
            <person name="Bayer P.E."/>
            <person name="Bravo A."/>
            <person name="Bringans S."/>
            <person name="Cannon S."/>
            <person name="Edwards D."/>
            <person name="Foley R."/>
            <person name="Gao L.L."/>
            <person name="Harrison M.J."/>
            <person name="Huang W."/>
            <person name="Hurgobin B."/>
            <person name="Li S."/>
            <person name="Liu C.W."/>
            <person name="McGrath A."/>
            <person name="Morahan G."/>
            <person name="Murray J."/>
            <person name="Weller J."/>
            <person name="Jian J."/>
            <person name="Singh K.B."/>
        </authorList>
    </citation>
    <scope>NUCLEOTIDE SEQUENCE [LARGE SCALE GENOMIC DNA]</scope>
    <source>
        <strain evidence="2">cv. Tanjil</strain>
        <tissue evidence="1">Whole plant</tissue>
    </source>
</reference>
<dbReference type="Proteomes" id="UP000188354">
    <property type="component" value="Chromosome LG02"/>
</dbReference>
<proteinExistence type="predicted"/>
<evidence type="ECO:0000313" key="2">
    <source>
        <dbReference type="Proteomes" id="UP000188354"/>
    </source>
</evidence>
<keyword evidence="2" id="KW-1185">Reference proteome</keyword>
<name>A0A1J7HVT8_LUPAN</name>
<dbReference type="Gramene" id="OIW16922">
    <property type="protein sequence ID" value="OIW16922"/>
    <property type="gene ID" value="TanjilG_19227"/>
</dbReference>
<gene>
    <name evidence="1" type="ORF">TanjilG_19227</name>
</gene>
<dbReference type="EMBL" id="CM007362">
    <property type="protein sequence ID" value="OIW16922.1"/>
    <property type="molecule type" value="Genomic_DNA"/>
</dbReference>
<evidence type="ECO:0000313" key="1">
    <source>
        <dbReference type="EMBL" id="OIW16922.1"/>
    </source>
</evidence>
<organism evidence="1 2">
    <name type="scientific">Lupinus angustifolius</name>
    <name type="common">Narrow-leaved blue lupine</name>
    <dbReference type="NCBI Taxonomy" id="3871"/>
    <lineage>
        <taxon>Eukaryota</taxon>
        <taxon>Viridiplantae</taxon>
        <taxon>Streptophyta</taxon>
        <taxon>Embryophyta</taxon>
        <taxon>Tracheophyta</taxon>
        <taxon>Spermatophyta</taxon>
        <taxon>Magnoliopsida</taxon>
        <taxon>eudicotyledons</taxon>
        <taxon>Gunneridae</taxon>
        <taxon>Pentapetalae</taxon>
        <taxon>rosids</taxon>
        <taxon>fabids</taxon>
        <taxon>Fabales</taxon>
        <taxon>Fabaceae</taxon>
        <taxon>Papilionoideae</taxon>
        <taxon>50 kb inversion clade</taxon>
        <taxon>genistoids sensu lato</taxon>
        <taxon>core genistoids</taxon>
        <taxon>Genisteae</taxon>
        <taxon>Lupinus</taxon>
    </lineage>
</organism>